<dbReference type="Proteomes" id="UP000198765">
    <property type="component" value="Chromosome I"/>
</dbReference>
<keyword evidence="3" id="KW-1185">Reference proteome</keyword>
<dbReference type="PATRIC" id="fig|299146.4.peg.5407"/>
<evidence type="ECO:0000313" key="2">
    <source>
        <dbReference type="EMBL" id="SBT54194.1"/>
    </source>
</evidence>
<feature type="region of interest" description="Disordered" evidence="1">
    <location>
        <begin position="77"/>
        <end position="101"/>
    </location>
</feature>
<accession>A0A1A9ACG6</accession>
<dbReference type="AlphaFoldDB" id="A0A1A9ACG6"/>
<gene>
    <name evidence="2" type="ORF">GA0070621_5242</name>
</gene>
<protein>
    <submittedName>
        <fullName evidence="2">Uncharacterized protein</fullName>
    </submittedName>
</protein>
<evidence type="ECO:0000256" key="1">
    <source>
        <dbReference type="SAM" id="MobiDB-lite"/>
    </source>
</evidence>
<name>A0A1A9ACG6_9ACTN</name>
<proteinExistence type="predicted"/>
<organism evidence="2 3">
    <name type="scientific">Micromonospora narathiwatensis</name>
    <dbReference type="NCBI Taxonomy" id="299146"/>
    <lineage>
        <taxon>Bacteria</taxon>
        <taxon>Bacillati</taxon>
        <taxon>Actinomycetota</taxon>
        <taxon>Actinomycetes</taxon>
        <taxon>Micromonosporales</taxon>
        <taxon>Micromonosporaceae</taxon>
        <taxon>Micromonospora</taxon>
    </lineage>
</organism>
<dbReference type="RefSeq" id="WP_091200630.1">
    <property type="nucleotide sequence ID" value="NZ_LT594324.1"/>
</dbReference>
<evidence type="ECO:0000313" key="3">
    <source>
        <dbReference type="Proteomes" id="UP000198765"/>
    </source>
</evidence>
<dbReference type="EMBL" id="LT594324">
    <property type="protein sequence ID" value="SBT54194.1"/>
    <property type="molecule type" value="Genomic_DNA"/>
</dbReference>
<sequence>MLPVAFAPSLWAATLRTLRELTRVAVTALVLVVGFNGLAAAPASAAPASASAASIVRPANAVSDPSAAEVRLATPAAEVTAGQPRPASVSPVPGVPPRHVDHDVAAPAATAVVVPAADPGRASIARRGPPRA</sequence>
<reference evidence="2 3" key="1">
    <citation type="submission" date="2016-06" db="EMBL/GenBank/DDBJ databases">
        <authorList>
            <person name="Kjaerup R.B."/>
            <person name="Dalgaard T.S."/>
            <person name="Juul-Madsen H.R."/>
        </authorList>
    </citation>
    <scope>NUCLEOTIDE SEQUENCE [LARGE SCALE GENOMIC DNA]</scope>
    <source>
        <strain evidence="2 3">DSM 45248</strain>
    </source>
</reference>